<name>A0A2V5GWK0_ASPV1</name>
<proteinExistence type="predicted"/>
<dbReference type="AlphaFoldDB" id="A0A2V5GWK0"/>
<reference evidence="1 2" key="1">
    <citation type="submission" date="2018-02" db="EMBL/GenBank/DDBJ databases">
        <title>The genomes of Aspergillus section Nigri reveals drivers in fungal speciation.</title>
        <authorList>
            <consortium name="DOE Joint Genome Institute"/>
            <person name="Vesth T.C."/>
            <person name="Nybo J."/>
            <person name="Theobald S."/>
            <person name="Brandl J."/>
            <person name="Frisvad J.C."/>
            <person name="Nielsen K.F."/>
            <person name="Lyhne E.K."/>
            <person name="Kogle M.E."/>
            <person name="Kuo A."/>
            <person name="Riley R."/>
            <person name="Clum A."/>
            <person name="Nolan M."/>
            <person name="Lipzen A."/>
            <person name="Salamov A."/>
            <person name="Henrissat B."/>
            <person name="Wiebenga A."/>
            <person name="De vries R.P."/>
            <person name="Grigoriev I.V."/>
            <person name="Mortensen U.H."/>
            <person name="Andersen M.R."/>
            <person name="Baker S.E."/>
        </authorList>
    </citation>
    <scope>NUCLEOTIDE SEQUENCE [LARGE SCALE GENOMIC DNA]</scope>
    <source>
        <strain evidence="1 2">CBS 115571</strain>
    </source>
</reference>
<feature type="non-terminal residue" evidence="1">
    <location>
        <position position="1"/>
    </location>
</feature>
<accession>A0A2V5GWK0</accession>
<keyword evidence="2" id="KW-1185">Reference proteome</keyword>
<evidence type="ECO:0000313" key="1">
    <source>
        <dbReference type="EMBL" id="PYI13562.1"/>
    </source>
</evidence>
<dbReference type="Proteomes" id="UP000249829">
    <property type="component" value="Unassembled WGS sequence"/>
</dbReference>
<sequence>GSLATTAAAAAAAATATANPFSHDIREGGAGGFWLPQSSWNRPTFRKSVGFSLAFSFFLPGDGRGHHEGKGGTGAQKVD</sequence>
<protein>
    <submittedName>
        <fullName evidence="1">Uncharacterized protein</fullName>
    </submittedName>
</protein>
<dbReference type="EMBL" id="KZ825239">
    <property type="protein sequence ID" value="PYI13562.1"/>
    <property type="molecule type" value="Genomic_DNA"/>
</dbReference>
<organism evidence="1 2">
    <name type="scientific">Aspergillus violaceofuscus (strain CBS 115571)</name>
    <dbReference type="NCBI Taxonomy" id="1450538"/>
    <lineage>
        <taxon>Eukaryota</taxon>
        <taxon>Fungi</taxon>
        <taxon>Dikarya</taxon>
        <taxon>Ascomycota</taxon>
        <taxon>Pezizomycotina</taxon>
        <taxon>Eurotiomycetes</taxon>
        <taxon>Eurotiomycetidae</taxon>
        <taxon>Eurotiales</taxon>
        <taxon>Aspergillaceae</taxon>
        <taxon>Aspergillus</taxon>
    </lineage>
</organism>
<gene>
    <name evidence="1" type="ORF">BO99DRAFT_447578</name>
</gene>
<evidence type="ECO:0000313" key="2">
    <source>
        <dbReference type="Proteomes" id="UP000249829"/>
    </source>
</evidence>